<reference evidence="2" key="1">
    <citation type="submission" date="2022-05" db="EMBL/GenBank/DDBJ databases">
        <title>The Musa troglodytarum L. genome provides insights into the mechanism of non-climacteric behaviour and enrichment of carotenoids.</title>
        <authorList>
            <person name="Wang J."/>
        </authorList>
    </citation>
    <scope>NUCLEOTIDE SEQUENCE</scope>
    <source>
        <tissue evidence="2">Leaf</tissue>
    </source>
</reference>
<protein>
    <submittedName>
        <fullName evidence="2">Uncharacterized protein</fullName>
    </submittedName>
</protein>
<sequence length="100" mass="11600">MKPKEARPVWIRGSQQKRRAKRGRERERERERERVIRRAEGAEANGSIRPSKKPCLLPDPKLNLAAYIASRSAAPSPFPHPPPFRGKQFRTWYTLTEAKP</sequence>
<dbReference type="Proteomes" id="UP001055439">
    <property type="component" value="Chromosome 1"/>
</dbReference>
<evidence type="ECO:0000256" key="1">
    <source>
        <dbReference type="SAM" id="MobiDB-lite"/>
    </source>
</evidence>
<keyword evidence="3" id="KW-1185">Reference proteome</keyword>
<dbReference type="AlphaFoldDB" id="A0A9E7ECC8"/>
<feature type="compositionally biased region" description="Basic and acidic residues" evidence="1">
    <location>
        <begin position="24"/>
        <end position="33"/>
    </location>
</feature>
<evidence type="ECO:0000313" key="2">
    <source>
        <dbReference type="EMBL" id="URD74332.1"/>
    </source>
</evidence>
<proteinExistence type="predicted"/>
<organism evidence="2 3">
    <name type="scientific">Musa troglodytarum</name>
    <name type="common">fe'i banana</name>
    <dbReference type="NCBI Taxonomy" id="320322"/>
    <lineage>
        <taxon>Eukaryota</taxon>
        <taxon>Viridiplantae</taxon>
        <taxon>Streptophyta</taxon>
        <taxon>Embryophyta</taxon>
        <taxon>Tracheophyta</taxon>
        <taxon>Spermatophyta</taxon>
        <taxon>Magnoliopsida</taxon>
        <taxon>Liliopsida</taxon>
        <taxon>Zingiberales</taxon>
        <taxon>Musaceae</taxon>
        <taxon>Musa</taxon>
    </lineage>
</organism>
<name>A0A9E7ECC8_9LILI</name>
<feature type="region of interest" description="Disordered" evidence="1">
    <location>
        <begin position="1"/>
        <end position="33"/>
    </location>
</feature>
<dbReference type="EMBL" id="CP097502">
    <property type="protein sequence ID" value="URD74332.1"/>
    <property type="molecule type" value="Genomic_DNA"/>
</dbReference>
<accession>A0A9E7ECC8</accession>
<gene>
    <name evidence="2" type="ORF">MUK42_37295</name>
</gene>
<evidence type="ECO:0000313" key="3">
    <source>
        <dbReference type="Proteomes" id="UP001055439"/>
    </source>
</evidence>